<dbReference type="EMBL" id="JACXZA010000001">
    <property type="protein sequence ID" value="MBD3917298.1"/>
    <property type="molecule type" value="Genomic_DNA"/>
</dbReference>
<dbReference type="NCBIfam" id="TIGR03664">
    <property type="entry name" value="fut_nucase"/>
    <property type="match status" value="1"/>
</dbReference>
<dbReference type="EC" id="3.2.2.26" evidence="1 2"/>
<sequence length="219" mass="22018">MMGNKILIVTAVEAERDAVLRGLEGDERFVVIAGGVGPAIIAASTATALTTAAGSYRLVISAGIGGGFDGQADIGDIVVSTGITAADLGAETPDGERFLSVDELGFGSARVAVDEGLAHRLTEALLTADMRACAGQALTVSTATGSAEQAARLAARVPGAASEGMEGYGVAAAAQLAGVPVLELRAISNRVGPRDKSAWRIGEALGRLAQAVSVLKEVF</sequence>
<evidence type="ECO:0000259" key="3">
    <source>
        <dbReference type="Pfam" id="PF01048"/>
    </source>
</evidence>
<dbReference type="Pfam" id="PF01048">
    <property type="entry name" value="PNP_UDP_1"/>
    <property type="match status" value="1"/>
</dbReference>
<dbReference type="PANTHER" id="PTHR46832">
    <property type="entry name" value="5'-METHYLTHIOADENOSINE/S-ADENOSYLHOMOCYSTEINE NUCLEOSIDASE"/>
    <property type="match status" value="1"/>
</dbReference>
<reference evidence="4 5" key="1">
    <citation type="submission" date="2020-09" db="EMBL/GenBank/DDBJ databases">
        <title>Paenibacillus sp. strain PR3 16S rRNA gene Genome sequencing and assembly.</title>
        <authorList>
            <person name="Kim J."/>
        </authorList>
    </citation>
    <scope>NUCLEOTIDE SEQUENCE [LARGE SCALE GENOMIC DNA]</scope>
    <source>
        <strain evidence="4 5">PR3</strain>
    </source>
</reference>
<dbReference type="SUPFAM" id="SSF53167">
    <property type="entry name" value="Purine and uridine phosphorylases"/>
    <property type="match status" value="1"/>
</dbReference>
<feature type="domain" description="Nucleoside phosphorylase" evidence="3">
    <location>
        <begin position="20"/>
        <end position="207"/>
    </location>
</feature>
<dbReference type="InterPro" id="IPR035994">
    <property type="entry name" value="Nucleoside_phosphorylase_sf"/>
</dbReference>
<dbReference type="NCBIfam" id="NF006087">
    <property type="entry name" value="PRK08236.1"/>
    <property type="match status" value="1"/>
</dbReference>
<keyword evidence="1 4" id="KW-0378">Hydrolase</keyword>
<comment type="similarity">
    <text evidence="1">Belongs to the PNP/UDP phosphorylase family. Futalosine hydrolase subfamily.</text>
</comment>
<comment type="function">
    <text evidence="1">Catalyzes the hydrolysis of futalosine (FL) to dehypoxanthine futalosine (DHFL) and hypoxanthine, a step in the biosynthesis of menaquinone (MK, vitamin K2).</text>
</comment>
<name>A0ABR8MMW8_9BACL</name>
<keyword evidence="4" id="KW-0326">Glycosidase</keyword>
<dbReference type="InterPro" id="IPR000845">
    <property type="entry name" value="Nucleoside_phosphorylase_d"/>
</dbReference>
<dbReference type="GO" id="GO:0016798">
    <property type="term" value="F:hydrolase activity, acting on glycosyl bonds"/>
    <property type="evidence" value="ECO:0007669"/>
    <property type="project" value="UniProtKB-KW"/>
</dbReference>
<dbReference type="HAMAP" id="MF_00991">
    <property type="entry name" value="MqnB"/>
    <property type="match status" value="1"/>
</dbReference>
<keyword evidence="1" id="KW-0474">Menaquinone biosynthesis</keyword>
<evidence type="ECO:0000313" key="5">
    <source>
        <dbReference type="Proteomes" id="UP000609346"/>
    </source>
</evidence>
<evidence type="ECO:0000256" key="1">
    <source>
        <dbReference type="HAMAP-Rule" id="MF_00991"/>
    </source>
</evidence>
<protein>
    <recommendedName>
        <fullName evidence="1 2">Futalosine hydrolase</fullName>
        <shortName evidence="1">FL hydrolase</shortName>
        <ecNumber evidence="1 2">3.2.2.26</ecNumber>
    </recommendedName>
    <alternativeName>
        <fullName evidence="1">Futalosine nucleosidase</fullName>
    </alternativeName>
    <alternativeName>
        <fullName evidence="1">Menaquinone biosynthetic enzyme MqnB</fullName>
    </alternativeName>
</protein>
<gene>
    <name evidence="1" type="primary">mqnB</name>
    <name evidence="4" type="ORF">H8B09_00910</name>
</gene>
<dbReference type="CDD" id="cd17766">
    <property type="entry name" value="futalosine_nucleosidase_MqnB"/>
    <property type="match status" value="1"/>
</dbReference>
<comment type="catalytic activity">
    <reaction evidence="1">
        <text>futalosine + H2O = dehypoxanthine futalosine + hypoxanthine</text>
        <dbReference type="Rhea" id="RHEA:25904"/>
        <dbReference type="ChEBI" id="CHEBI:15377"/>
        <dbReference type="ChEBI" id="CHEBI:17368"/>
        <dbReference type="ChEBI" id="CHEBI:58863"/>
        <dbReference type="ChEBI" id="CHEBI:58864"/>
        <dbReference type="EC" id="3.2.2.26"/>
    </reaction>
</comment>
<comment type="caution">
    <text evidence="4">The sequence shown here is derived from an EMBL/GenBank/DDBJ whole genome shotgun (WGS) entry which is preliminary data.</text>
</comment>
<dbReference type="Proteomes" id="UP000609346">
    <property type="component" value="Unassembled WGS sequence"/>
</dbReference>
<dbReference type="Gene3D" id="3.40.50.1580">
    <property type="entry name" value="Nucleoside phosphorylase domain"/>
    <property type="match status" value="1"/>
</dbReference>
<comment type="pathway">
    <text evidence="1">Quinol/quinone metabolism; menaquinone biosynthesis.</text>
</comment>
<proteinExistence type="inferred from homology"/>
<dbReference type="InterPro" id="IPR019963">
    <property type="entry name" value="FL_hydrolase_MqnB"/>
</dbReference>
<evidence type="ECO:0000313" key="4">
    <source>
        <dbReference type="EMBL" id="MBD3917298.1"/>
    </source>
</evidence>
<evidence type="ECO:0000256" key="2">
    <source>
        <dbReference type="NCBIfam" id="TIGR03664"/>
    </source>
</evidence>
<accession>A0ABR8MMW8</accession>
<dbReference type="PANTHER" id="PTHR46832:SF2">
    <property type="entry name" value="FUTALOSINE HYDROLASE"/>
    <property type="match status" value="1"/>
</dbReference>
<organism evidence="4 5">
    <name type="scientific">Paenibacillus terricola</name>
    <dbReference type="NCBI Taxonomy" id="2763503"/>
    <lineage>
        <taxon>Bacteria</taxon>
        <taxon>Bacillati</taxon>
        <taxon>Bacillota</taxon>
        <taxon>Bacilli</taxon>
        <taxon>Bacillales</taxon>
        <taxon>Paenibacillaceae</taxon>
        <taxon>Paenibacillus</taxon>
    </lineage>
</organism>
<keyword evidence="5" id="KW-1185">Reference proteome</keyword>